<name>A0A9P4USY3_9PEZI</name>
<feature type="region of interest" description="Disordered" evidence="1">
    <location>
        <begin position="556"/>
        <end position="582"/>
    </location>
</feature>
<protein>
    <recommendedName>
        <fullName evidence="4">Ankyrin</fullName>
    </recommendedName>
</protein>
<accession>A0A9P4USY3</accession>
<gene>
    <name evidence="2" type="ORF">K431DRAFT_79012</name>
</gene>
<dbReference type="Pfam" id="PF00023">
    <property type="entry name" value="Ank"/>
    <property type="match status" value="1"/>
</dbReference>
<sequence length="744" mass="82060">MASGMPGPTTSSRDAHQQVGHPNRRLIQVERRHGDAHDTGRGRPPKELDKRHMRILLRLFLRTGISFEKLVKLFKAVDGGVTKNTLRRMLEEVLGVDQDTDLVLKDMRPRPHTNAKLDSGQWKAAKINNTRNASSMSPEDHGSIAQRLSPLGPTSPESFEFGDFIIFDQDKYDSPSGPVWTQNNDSTPAGKGAAMTTFRTGTGLASELLPLDPKNLPTSFHEGVPEDFTNVERAAVEHVERACTAGARSTMMTAVTRDSLSFTRRSTLSEYAPYRKETNEHLITRKMSELNLQQGDATVASLSYADQLLSLIRVCSTDDNAVVKFQWFLSRLNHEERKQVINQGDGQGVTLLHLAVAYGYVRFCSLLIDQWGANVKAKTARETSVYRFAKYAEKEAKSDIPLYAKIVMCRQFVRHGCAPPIPNFQKRSAQHRNIIANSAGQRQKRTATTAFQRENAAEYRQKLYTNVRNAGNAVPSLATTQPSGVAQHSNTAPVHTFSYASNATGSISSAQYREPLSNRPIFHYCAPGQRTDSPVPFNQSQHDLIYQGTTVQPWHMDDAGGTTLPYAQAPTRSTAAPPSDLPSEYELHIDQAADMSSDQGATNSQTSHNFLDVAGGASNPHNRDSGYCPSFEQQRSRHPSPSPLASSTPPALETPTTQPGMQRNQYNQFGQAPVHNGLSSPSQRRFTKKAVQLECPVCHLRVSATLTLSNDPSDEERQYQCLDGCGPYWVKKSTLLANGGNIGG</sequence>
<evidence type="ECO:0008006" key="4">
    <source>
        <dbReference type="Google" id="ProtNLM"/>
    </source>
</evidence>
<dbReference type="EMBL" id="MU003767">
    <property type="protein sequence ID" value="KAF2725504.1"/>
    <property type="molecule type" value="Genomic_DNA"/>
</dbReference>
<evidence type="ECO:0000313" key="2">
    <source>
        <dbReference type="EMBL" id="KAF2725504.1"/>
    </source>
</evidence>
<feature type="compositionally biased region" description="Polar residues" evidence="1">
    <location>
        <begin position="654"/>
        <end position="664"/>
    </location>
</feature>
<dbReference type="Proteomes" id="UP000799441">
    <property type="component" value="Unassembled WGS sequence"/>
</dbReference>
<evidence type="ECO:0000256" key="1">
    <source>
        <dbReference type="SAM" id="MobiDB-lite"/>
    </source>
</evidence>
<evidence type="ECO:0000313" key="3">
    <source>
        <dbReference type="Proteomes" id="UP000799441"/>
    </source>
</evidence>
<dbReference type="AlphaFoldDB" id="A0A9P4USY3"/>
<proteinExistence type="predicted"/>
<feature type="compositionally biased region" description="Basic and acidic residues" evidence="1">
    <location>
        <begin position="27"/>
        <end position="47"/>
    </location>
</feature>
<reference evidence="2" key="1">
    <citation type="journal article" date="2020" name="Stud. Mycol.">
        <title>101 Dothideomycetes genomes: a test case for predicting lifestyles and emergence of pathogens.</title>
        <authorList>
            <person name="Haridas S."/>
            <person name="Albert R."/>
            <person name="Binder M."/>
            <person name="Bloem J."/>
            <person name="Labutti K."/>
            <person name="Salamov A."/>
            <person name="Andreopoulos B."/>
            <person name="Baker S."/>
            <person name="Barry K."/>
            <person name="Bills G."/>
            <person name="Bluhm B."/>
            <person name="Cannon C."/>
            <person name="Castanera R."/>
            <person name="Culley D."/>
            <person name="Daum C."/>
            <person name="Ezra D."/>
            <person name="Gonzalez J."/>
            <person name="Henrissat B."/>
            <person name="Kuo A."/>
            <person name="Liang C."/>
            <person name="Lipzen A."/>
            <person name="Lutzoni F."/>
            <person name="Magnuson J."/>
            <person name="Mondo S."/>
            <person name="Nolan M."/>
            <person name="Ohm R."/>
            <person name="Pangilinan J."/>
            <person name="Park H.-J."/>
            <person name="Ramirez L."/>
            <person name="Alfaro M."/>
            <person name="Sun H."/>
            <person name="Tritt A."/>
            <person name="Yoshinaga Y."/>
            <person name="Zwiers L.-H."/>
            <person name="Turgeon B."/>
            <person name="Goodwin S."/>
            <person name="Spatafora J."/>
            <person name="Crous P."/>
            <person name="Grigoriev I."/>
        </authorList>
    </citation>
    <scope>NUCLEOTIDE SEQUENCE</scope>
    <source>
        <strain evidence="2">CBS 116435</strain>
    </source>
</reference>
<feature type="compositionally biased region" description="Polar residues" evidence="1">
    <location>
        <begin position="595"/>
        <end position="609"/>
    </location>
</feature>
<feature type="region of interest" description="Disordered" evidence="1">
    <location>
        <begin position="595"/>
        <end position="664"/>
    </location>
</feature>
<dbReference type="InterPro" id="IPR002110">
    <property type="entry name" value="Ankyrin_rpt"/>
</dbReference>
<dbReference type="Gene3D" id="1.25.40.20">
    <property type="entry name" value="Ankyrin repeat-containing domain"/>
    <property type="match status" value="1"/>
</dbReference>
<dbReference type="InterPro" id="IPR036770">
    <property type="entry name" value="Ankyrin_rpt-contain_sf"/>
</dbReference>
<comment type="caution">
    <text evidence="2">The sequence shown here is derived from an EMBL/GenBank/DDBJ whole genome shotgun (WGS) entry which is preliminary data.</text>
</comment>
<dbReference type="SUPFAM" id="SSF48403">
    <property type="entry name" value="Ankyrin repeat"/>
    <property type="match status" value="1"/>
</dbReference>
<organism evidence="2 3">
    <name type="scientific">Polychaeton citri CBS 116435</name>
    <dbReference type="NCBI Taxonomy" id="1314669"/>
    <lineage>
        <taxon>Eukaryota</taxon>
        <taxon>Fungi</taxon>
        <taxon>Dikarya</taxon>
        <taxon>Ascomycota</taxon>
        <taxon>Pezizomycotina</taxon>
        <taxon>Dothideomycetes</taxon>
        <taxon>Dothideomycetidae</taxon>
        <taxon>Capnodiales</taxon>
        <taxon>Capnodiaceae</taxon>
        <taxon>Polychaeton</taxon>
    </lineage>
</organism>
<keyword evidence="3" id="KW-1185">Reference proteome</keyword>
<feature type="region of interest" description="Disordered" evidence="1">
    <location>
        <begin position="1"/>
        <end position="47"/>
    </location>
</feature>